<keyword evidence="2" id="KW-1185">Reference proteome</keyword>
<proteinExistence type="predicted"/>
<dbReference type="AlphaFoldDB" id="A0A9D4HJF6"/>
<organism evidence="1 2">
    <name type="scientific">Dreissena polymorpha</name>
    <name type="common">Zebra mussel</name>
    <name type="synonym">Mytilus polymorpha</name>
    <dbReference type="NCBI Taxonomy" id="45954"/>
    <lineage>
        <taxon>Eukaryota</taxon>
        <taxon>Metazoa</taxon>
        <taxon>Spiralia</taxon>
        <taxon>Lophotrochozoa</taxon>
        <taxon>Mollusca</taxon>
        <taxon>Bivalvia</taxon>
        <taxon>Autobranchia</taxon>
        <taxon>Heteroconchia</taxon>
        <taxon>Euheterodonta</taxon>
        <taxon>Imparidentia</taxon>
        <taxon>Neoheterodontei</taxon>
        <taxon>Myida</taxon>
        <taxon>Dreissenoidea</taxon>
        <taxon>Dreissenidae</taxon>
        <taxon>Dreissena</taxon>
    </lineage>
</organism>
<accession>A0A9D4HJF6</accession>
<evidence type="ECO:0000313" key="2">
    <source>
        <dbReference type="Proteomes" id="UP000828390"/>
    </source>
</evidence>
<evidence type="ECO:0000313" key="1">
    <source>
        <dbReference type="EMBL" id="KAH3719749.1"/>
    </source>
</evidence>
<name>A0A9D4HJF6_DREPO</name>
<reference evidence="1" key="1">
    <citation type="journal article" date="2019" name="bioRxiv">
        <title>The Genome of the Zebra Mussel, Dreissena polymorpha: A Resource for Invasive Species Research.</title>
        <authorList>
            <person name="McCartney M.A."/>
            <person name="Auch B."/>
            <person name="Kono T."/>
            <person name="Mallez S."/>
            <person name="Zhang Y."/>
            <person name="Obille A."/>
            <person name="Becker A."/>
            <person name="Abrahante J.E."/>
            <person name="Garbe J."/>
            <person name="Badalamenti J.P."/>
            <person name="Herman A."/>
            <person name="Mangelson H."/>
            <person name="Liachko I."/>
            <person name="Sullivan S."/>
            <person name="Sone E.D."/>
            <person name="Koren S."/>
            <person name="Silverstein K.A.T."/>
            <person name="Beckman K.B."/>
            <person name="Gohl D.M."/>
        </authorList>
    </citation>
    <scope>NUCLEOTIDE SEQUENCE</scope>
    <source>
        <strain evidence="1">Duluth1</strain>
        <tissue evidence="1">Whole animal</tissue>
    </source>
</reference>
<reference evidence="1" key="2">
    <citation type="submission" date="2020-11" db="EMBL/GenBank/DDBJ databases">
        <authorList>
            <person name="McCartney M.A."/>
            <person name="Auch B."/>
            <person name="Kono T."/>
            <person name="Mallez S."/>
            <person name="Becker A."/>
            <person name="Gohl D.M."/>
            <person name="Silverstein K.A.T."/>
            <person name="Koren S."/>
            <person name="Bechman K.B."/>
            <person name="Herman A."/>
            <person name="Abrahante J.E."/>
            <person name="Garbe J."/>
        </authorList>
    </citation>
    <scope>NUCLEOTIDE SEQUENCE</scope>
    <source>
        <strain evidence="1">Duluth1</strain>
        <tissue evidence="1">Whole animal</tissue>
    </source>
</reference>
<gene>
    <name evidence="1" type="ORF">DPMN_062620</name>
</gene>
<dbReference type="Proteomes" id="UP000828390">
    <property type="component" value="Unassembled WGS sequence"/>
</dbReference>
<protein>
    <submittedName>
        <fullName evidence="1">Uncharacterized protein</fullName>
    </submittedName>
</protein>
<dbReference type="EMBL" id="JAIWYP010000013">
    <property type="protein sequence ID" value="KAH3719749.1"/>
    <property type="molecule type" value="Genomic_DNA"/>
</dbReference>
<comment type="caution">
    <text evidence="1">The sequence shown here is derived from an EMBL/GenBank/DDBJ whole genome shotgun (WGS) entry which is preliminary data.</text>
</comment>
<sequence length="140" mass="16414">MFLNPLPNSVEISLEKKNVLTKFHEDWTINVTTIVLTMFNFIHIMKSDPPLIHEEWTINVTFRVLTRKTPSPLMAANCFTNFIMTKFYKDWIINTSRVILTSCDPDKSKFHKDQTTRQNIDDGDRQKVIPKAHHENAVLR</sequence>